<protein>
    <submittedName>
        <fullName evidence="5">Phosphatidylinositol glycan, class A</fullName>
        <ecNumber evidence="5">2.4.1.198</ecNumber>
    </submittedName>
</protein>
<dbReference type="GO" id="GO:0017176">
    <property type="term" value="F:phosphatidylinositol N-acetylglucosaminyltransferase activity"/>
    <property type="evidence" value="ECO:0007669"/>
    <property type="project" value="UniProtKB-EC"/>
</dbReference>
<feature type="domain" description="Glycosyltransferase subfamily 4-like N-terminal" evidence="4">
    <location>
        <begin position="13"/>
        <end position="173"/>
    </location>
</feature>
<dbReference type="Pfam" id="PF13439">
    <property type="entry name" value="Glyco_transf_4"/>
    <property type="match status" value="1"/>
</dbReference>
<dbReference type="InterPro" id="IPR001296">
    <property type="entry name" value="Glyco_trans_1"/>
</dbReference>
<reference evidence="6" key="1">
    <citation type="journal article" date="2014" name="Environ. Microbiol.">
        <title>Comparative genomics of the marine bacterial genus Glaciecola reveals the high degree of genomic diversity and genomic characteristic for cold adaptation.</title>
        <authorList>
            <person name="Qin Q.L."/>
            <person name="Xie B.B."/>
            <person name="Yu Y."/>
            <person name="Shu Y.L."/>
            <person name="Rong J.C."/>
            <person name="Zhang Y.J."/>
            <person name="Zhao D.L."/>
            <person name="Chen X.L."/>
            <person name="Zhang X.Y."/>
            <person name="Chen B."/>
            <person name="Zhou B.C."/>
            <person name="Zhang Y.Z."/>
        </authorList>
    </citation>
    <scope>NUCLEOTIDE SEQUENCE [LARGE SCALE GENOMIC DNA]</scope>
    <source>
        <strain evidence="6">ACAM 615</strain>
    </source>
</reference>
<name>K6Z0R2_9ALTE</name>
<keyword evidence="6" id="KW-1185">Reference proteome</keyword>
<proteinExistence type="predicted"/>
<dbReference type="GO" id="GO:1901135">
    <property type="term" value="P:carbohydrate derivative metabolic process"/>
    <property type="evidence" value="ECO:0007669"/>
    <property type="project" value="UniProtKB-ARBA"/>
</dbReference>
<accession>K6Z0R2</accession>
<dbReference type="Proteomes" id="UP000006251">
    <property type="component" value="Unassembled WGS sequence"/>
</dbReference>
<dbReference type="EC" id="2.4.1.198" evidence="5"/>
<dbReference type="RefSeq" id="WP_006013131.1">
    <property type="nucleotide sequence ID" value="NZ_BAEQ01000050.1"/>
</dbReference>
<comment type="caution">
    <text evidence="5">The sequence shown here is derived from an EMBL/GenBank/DDBJ whole genome shotgun (WGS) entry which is preliminary data.</text>
</comment>
<organism evidence="5 6">
    <name type="scientific">Brumicola pallidula DSM 14239 = ACAM 615</name>
    <dbReference type="NCBI Taxonomy" id="1121922"/>
    <lineage>
        <taxon>Bacteria</taxon>
        <taxon>Pseudomonadati</taxon>
        <taxon>Pseudomonadota</taxon>
        <taxon>Gammaproteobacteria</taxon>
        <taxon>Alteromonadales</taxon>
        <taxon>Alteromonadaceae</taxon>
        <taxon>Brumicola</taxon>
    </lineage>
</organism>
<dbReference type="PANTHER" id="PTHR12526:SF629">
    <property type="entry name" value="TEICHURONIC ACID BIOSYNTHESIS GLYCOSYLTRANSFERASE TUAH-RELATED"/>
    <property type="match status" value="1"/>
</dbReference>
<evidence type="ECO:0000259" key="3">
    <source>
        <dbReference type="Pfam" id="PF00534"/>
    </source>
</evidence>
<evidence type="ECO:0000313" key="6">
    <source>
        <dbReference type="Proteomes" id="UP000006251"/>
    </source>
</evidence>
<dbReference type="OrthoDB" id="258796at2"/>
<sequence>MINVAIVHSVAKIGGAERVSQMLLSNINPECFKFYLVCPKDGPLKEWANENNISFSMLPLTQPSISNPLVTIKQAIKWKNWLQKNSIHIVHTADPYCTRAISIAAKLAGVKLLSHYHFPFSFEQLSWLLKRLPKPYVSVFCSEDLKQDVGRHLAKITPKMRLETIHNGVDVERFMPTQRLKRDSIDIGIVANLQERKGHDDFLDMAYILSKKHKDLHFHIIGGDILEEPREVYLKAKANDLGLTGITTFHGQVPDVLSRIDALDIVVCASHQEAFPIAILEAMAMQKAIVSTDINGIPEAIEHDKTGLLVPAYSPEKLAEAIELLLGNPKKCEQLALAARENVVEQFNKFVFISKFENLYMDVYQANKYRL</sequence>
<dbReference type="STRING" id="1121922.GCA_000428905_00409"/>
<dbReference type="PANTHER" id="PTHR12526">
    <property type="entry name" value="GLYCOSYLTRANSFERASE"/>
    <property type="match status" value="1"/>
</dbReference>
<evidence type="ECO:0000313" key="5">
    <source>
        <dbReference type="EMBL" id="GAC29776.1"/>
    </source>
</evidence>
<dbReference type="EMBL" id="BAEQ01000050">
    <property type="protein sequence ID" value="GAC29776.1"/>
    <property type="molecule type" value="Genomic_DNA"/>
</dbReference>
<gene>
    <name evidence="5" type="ORF">GPAL_2925</name>
</gene>
<dbReference type="Pfam" id="PF00534">
    <property type="entry name" value="Glycos_transf_1"/>
    <property type="match status" value="1"/>
</dbReference>
<dbReference type="InterPro" id="IPR028098">
    <property type="entry name" value="Glyco_trans_4-like_N"/>
</dbReference>
<evidence type="ECO:0000256" key="1">
    <source>
        <dbReference type="ARBA" id="ARBA00022676"/>
    </source>
</evidence>
<evidence type="ECO:0000259" key="4">
    <source>
        <dbReference type="Pfam" id="PF13439"/>
    </source>
</evidence>
<dbReference type="AlphaFoldDB" id="K6Z0R2"/>
<keyword evidence="2 5" id="KW-0808">Transferase</keyword>
<feature type="domain" description="Glycosyl transferase family 1" evidence="3">
    <location>
        <begin position="175"/>
        <end position="341"/>
    </location>
</feature>
<dbReference type="Gene3D" id="3.40.50.2000">
    <property type="entry name" value="Glycogen Phosphorylase B"/>
    <property type="match status" value="2"/>
</dbReference>
<keyword evidence="1 5" id="KW-0328">Glycosyltransferase</keyword>
<evidence type="ECO:0000256" key="2">
    <source>
        <dbReference type="ARBA" id="ARBA00022679"/>
    </source>
</evidence>
<dbReference type="SUPFAM" id="SSF53756">
    <property type="entry name" value="UDP-Glycosyltransferase/glycogen phosphorylase"/>
    <property type="match status" value="1"/>
</dbReference>